<feature type="compositionally biased region" description="Polar residues" evidence="1">
    <location>
        <begin position="25"/>
        <end position="34"/>
    </location>
</feature>
<accession>A0A8J8NI36</accession>
<feature type="region of interest" description="Disordered" evidence="1">
    <location>
        <begin position="17"/>
        <end position="43"/>
    </location>
</feature>
<keyword evidence="3" id="KW-1185">Reference proteome</keyword>
<protein>
    <submittedName>
        <fullName evidence="2">Uncharacterized protein</fullName>
    </submittedName>
</protein>
<dbReference type="EMBL" id="RRYP01016510">
    <property type="protein sequence ID" value="TNV75104.1"/>
    <property type="molecule type" value="Genomic_DNA"/>
</dbReference>
<sequence length="78" mass="8740">MRAFRLRQVVEMLAPEGSQAMEVTAPQTQQLTGDSSSRESRNSRIRFPHTEISIRTAFLSLVLAEPYAGSIARFLCQV</sequence>
<proteinExistence type="predicted"/>
<evidence type="ECO:0000256" key="1">
    <source>
        <dbReference type="SAM" id="MobiDB-lite"/>
    </source>
</evidence>
<organism evidence="2 3">
    <name type="scientific">Halteria grandinella</name>
    <dbReference type="NCBI Taxonomy" id="5974"/>
    <lineage>
        <taxon>Eukaryota</taxon>
        <taxon>Sar</taxon>
        <taxon>Alveolata</taxon>
        <taxon>Ciliophora</taxon>
        <taxon>Intramacronucleata</taxon>
        <taxon>Spirotrichea</taxon>
        <taxon>Stichotrichia</taxon>
        <taxon>Sporadotrichida</taxon>
        <taxon>Halteriidae</taxon>
        <taxon>Halteria</taxon>
    </lineage>
</organism>
<evidence type="ECO:0000313" key="2">
    <source>
        <dbReference type="EMBL" id="TNV75104.1"/>
    </source>
</evidence>
<gene>
    <name evidence="2" type="ORF">FGO68_gene14636</name>
</gene>
<evidence type="ECO:0000313" key="3">
    <source>
        <dbReference type="Proteomes" id="UP000785679"/>
    </source>
</evidence>
<dbReference type="AlphaFoldDB" id="A0A8J8NI36"/>
<name>A0A8J8NI36_HALGN</name>
<reference evidence="2" key="1">
    <citation type="submission" date="2019-06" db="EMBL/GenBank/DDBJ databases">
        <authorList>
            <person name="Zheng W."/>
        </authorList>
    </citation>
    <scope>NUCLEOTIDE SEQUENCE</scope>
    <source>
        <strain evidence="2">QDHG01</strain>
    </source>
</reference>
<comment type="caution">
    <text evidence="2">The sequence shown here is derived from an EMBL/GenBank/DDBJ whole genome shotgun (WGS) entry which is preliminary data.</text>
</comment>
<dbReference type="Proteomes" id="UP000785679">
    <property type="component" value="Unassembled WGS sequence"/>
</dbReference>